<evidence type="ECO:0000313" key="3">
    <source>
        <dbReference type="EMBL" id="MBR0598364.1"/>
    </source>
</evidence>
<feature type="region of interest" description="Disordered" evidence="1">
    <location>
        <begin position="286"/>
        <end position="305"/>
    </location>
</feature>
<reference evidence="3" key="1">
    <citation type="submission" date="2021-04" db="EMBL/GenBank/DDBJ databases">
        <title>Sinoanaerobacter chloroacetimidivorans sp. nov., an obligate anaerobic bacterium isolated from anaerobic sludge.</title>
        <authorList>
            <person name="Bao Y."/>
        </authorList>
    </citation>
    <scope>NUCLEOTIDE SEQUENCE</scope>
    <source>
        <strain evidence="3">BAD-6</strain>
    </source>
</reference>
<name>A0A8J7W075_9FIRM</name>
<feature type="region of interest" description="Disordered" evidence="1">
    <location>
        <begin position="608"/>
        <end position="678"/>
    </location>
</feature>
<proteinExistence type="predicted"/>
<feature type="chain" id="PRO_5038538401" evidence="2">
    <location>
        <begin position="26"/>
        <end position="678"/>
    </location>
</feature>
<gene>
    <name evidence="3" type="ORF">KCX82_10795</name>
</gene>
<evidence type="ECO:0000256" key="1">
    <source>
        <dbReference type="SAM" id="MobiDB-lite"/>
    </source>
</evidence>
<evidence type="ECO:0000313" key="4">
    <source>
        <dbReference type="Proteomes" id="UP000675664"/>
    </source>
</evidence>
<dbReference type="PROSITE" id="PS51257">
    <property type="entry name" value="PROKAR_LIPOPROTEIN"/>
    <property type="match status" value="1"/>
</dbReference>
<dbReference type="AlphaFoldDB" id="A0A8J7W075"/>
<feature type="signal peptide" evidence="2">
    <location>
        <begin position="1"/>
        <end position="25"/>
    </location>
</feature>
<comment type="caution">
    <text evidence="3">The sequence shown here is derived from an EMBL/GenBank/DDBJ whole genome shotgun (WGS) entry which is preliminary data.</text>
</comment>
<sequence>MEKRQLISFLLALAMVLSIFTGCKADADAGTVTGAALDTLTGIEVEYSEEDMDGSWDPADATLITMDGSTFTVDGSGTSVDGSKLTITAAGTYAFSGTLTDGQILVDAGKKDTVRIVLNGAEISCSDNAGIYSMQSKKTIITLAEGTVNSVSDGSAYTYENGADEPDAAIFGKDDLTVNGSGALTVHGNYNNGITSKDDLVITGGEINLTAFNDGLRGRDSVAINGGAFTITANGDGIQSNNDEDPSKGWISLDGGAFTIIAGNDGVQAETLLQVTDGTFGITTGGGSANASTDKNKNPRPQWGQWDTQTTATAVTEEDTASAKGLKSSVGILLKGGDFSIDSSDDSIHSNGDVLIKAGTLTLTSGDDGIHADAALTLDGGTLDITKSYEGLEGASITVNGGTLHLIASDDGLNAAGGADSSSQGERPGENSFAADAACFIRITGGNLSIDAAGDGIDSNGSLYIDGGTIQVSGPTDNGNGPIDYTDTFEITGGILAIAGSSGMAQSPSDTSAQNSILVYYTSVQAAGTMVTLADESGNSIFSFTPLKEYQSILISSPDLAEEKTYSLYTGGTNTGEKSDGLIIGGSFSGGTKLTEITITDTATRISQDGTAVTGGMGGAGGMNGGPGGQRSFEQSGQQPPLGEDGGQAPSGTGRPQRPSGENGQMPPSAGADSTQQN</sequence>
<keyword evidence="4" id="KW-1185">Reference proteome</keyword>
<dbReference type="EMBL" id="JAGSND010000006">
    <property type="protein sequence ID" value="MBR0598364.1"/>
    <property type="molecule type" value="Genomic_DNA"/>
</dbReference>
<reference evidence="3" key="2">
    <citation type="submission" date="2021-04" db="EMBL/GenBank/DDBJ databases">
        <authorList>
            <person name="Liu J."/>
        </authorList>
    </citation>
    <scope>NUCLEOTIDE SEQUENCE</scope>
    <source>
        <strain evidence="3">BAD-6</strain>
    </source>
</reference>
<dbReference type="Pfam" id="PF14262">
    <property type="entry name" value="Cthe_2159"/>
    <property type="match status" value="1"/>
</dbReference>
<keyword evidence="2" id="KW-0732">Signal</keyword>
<dbReference type="Proteomes" id="UP000675664">
    <property type="component" value="Unassembled WGS sequence"/>
</dbReference>
<protein>
    <submittedName>
        <fullName evidence="3">Carbohydrate-binding domain-containing protein</fullName>
    </submittedName>
</protein>
<evidence type="ECO:0000256" key="2">
    <source>
        <dbReference type="SAM" id="SignalP"/>
    </source>
</evidence>
<dbReference type="InterPro" id="IPR025584">
    <property type="entry name" value="Cthe_2159"/>
</dbReference>
<feature type="compositionally biased region" description="Gly residues" evidence="1">
    <location>
        <begin position="613"/>
        <end position="629"/>
    </location>
</feature>
<organism evidence="3 4">
    <name type="scientific">Sinanaerobacter chloroacetimidivorans</name>
    <dbReference type="NCBI Taxonomy" id="2818044"/>
    <lineage>
        <taxon>Bacteria</taxon>
        <taxon>Bacillati</taxon>
        <taxon>Bacillota</taxon>
        <taxon>Clostridia</taxon>
        <taxon>Peptostreptococcales</taxon>
        <taxon>Anaerovoracaceae</taxon>
        <taxon>Sinanaerobacter</taxon>
    </lineage>
</organism>
<accession>A0A8J7W075</accession>